<evidence type="ECO:0000313" key="2">
    <source>
        <dbReference type="EMBL" id="KAF1835241.1"/>
    </source>
</evidence>
<organism evidence="2 3">
    <name type="scientific">Decorospora gaudefroyi</name>
    <dbReference type="NCBI Taxonomy" id="184978"/>
    <lineage>
        <taxon>Eukaryota</taxon>
        <taxon>Fungi</taxon>
        <taxon>Dikarya</taxon>
        <taxon>Ascomycota</taxon>
        <taxon>Pezizomycotina</taxon>
        <taxon>Dothideomycetes</taxon>
        <taxon>Pleosporomycetidae</taxon>
        <taxon>Pleosporales</taxon>
        <taxon>Pleosporineae</taxon>
        <taxon>Pleosporaceae</taxon>
        <taxon>Decorospora</taxon>
    </lineage>
</organism>
<proteinExistence type="predicted"/>
<reference evidence="2" key="1">
    <citation type="submission" date="2020-01" db="EMBL/GenBank/DDBJ databases">
        <authorList>
            <consortium name="DOE Joint Genome Institute"/>
            <person name="Haridas S."/>
            <person name="Albert R."/>
            <person name="Binder M."/>
            <person name="Bloem J."/>
            <person name="Labutti K."/>
            <person name="Salamov A."/>
            <person name="Andreopoulos B."/>
            <person name="Baker S.E."/>
            <person name="Barry K."/>
            <person name="Bills G."/>
            <person name="Bluhm B.H."/>
            <person name="Cannon C."/>
            <person name="Castanera R."/>
            <person name="Culley D.E."/>
            <person name="Daum C."/>
            <person name="Ezra D."/>
            <person name="Gonzalez J.B."/>
            <person name="Henrissat B."/>
            <person name="Kuo A."/>
            <person name="Liang C."/>
            <person name="Lipzen A."/>
            <person name="Lutzoni F."/>
            <person name="Magnuson J."/>
            <person name="Mondo S."/>
            <person name="Nolan M."/>
            <person name="Ohm R."/>
            <person name="Pangilinan J."/>
            <person name="Park H.-J."/>
            <person name="Ramirez L."/>
            <person name="Alfaro M."/>
            <person name="Sun H."/>
            <person name="Tritt A."/>
            <person name="Yoshinaga Y."/>
            <person name="Zwiers L.-H."/>
            <person name="Turgeon B.G."/>
            <person name="Goodwin S.B."/>
            <person name="Spatafora J.W."/>
            <person name="Crous P.W."/>
            <person name="Grigoriev I.V."/>
        </authorList>
    </citation>
    <scope>NUCLEOTIDE SEQUENCE</scope>
    <source>
        <strain evidence="2">P77</strain>
    </source>
</reference>
<evidence type="ECO:0000256" key="1">
    <source>
        <dbReference type="SAM" id="MobiDB-lite"/>
    </source>
</evidence>
<keyword evidence="3" id="KW-1185">Reference proteome</keyword>
<gene>
    <name evidence="2" type="ORF">BDW02DRAFT_597499</name>
</gene>
<protein>
    <submittedName>
        <fullName evidence="2">Uncharacterized protein</fullName>
    </submittedName>
</protein>
<dbReference type="EMBL" id="ML975290">
    <property type="protein sequence ID" value="KAF1835241.1"/>
    <property type="molecule type" value="Genomic_DNA"/>
</dbReference>
<feature type="compositionally biased region" description="Low complexity" evidence="1">
    <location>
        <begin position="20"/>
        <end position="34"/>
    </location>
</feature>
<dbReference type="AlphaFoldDB" id="A0A6A5KHQ0"/>
<feature type="region of interest" description="Disordered" evidence="1">
    <location>
        <begin position="1"/>
        <end position="78"/>
    </location>
</feature>
<dbReference type="Proteomes" id="UP000800040">
    <property type="component" value="Unassembled WGS sequence"/>
</dbReference>
<feature type="compositionally biased region" description="Pro residues" evidence="1">
    <location>
        <begin position="69"/>
        <end position="78"/>
    </location>
</feature>
<accession>A0A6A5KHQ0</accession>
<dbReference type="OrthoDB" id="3679294at2759"/>
<feature type="compositionally biased region" description="Basic and acidic residues" evidence="1">
    <location>
        <begin position="38"/>
        <end position="62"/>
    </location>
</feature>
<name>A0A6A5KHQ0_9PLEO</name>
<evidence type="ECO:0000313" key="3">
    <source>
        <dbReference type="Proteomes" id="UP000800040"/>
    </source>
</evidence>
<sequence length="227" mass="25291">MEDVNIVAPWVAEGSPSFESTDTQQSVPTSTSTVEASRPNDDTKDNKTPDEGEDEGIWHERVGTAPAPRRLPPQPSPPRIIARCAEPLERRPTLSAIPLANARPLMGAPPPTLASMLYQALMFFYEYLTSFFCEPAIIEYSDAEIKRRTKIAIAASKIAHPSSVQKLIRVAALVTNKGEEEDKDRARSMEITAKPKRIRQILNGAECYTTEEVYGKQIKRALRKLKE</sequence>